<evidence type="ECO:0000259" key="13">
    <source>
        <dbReference type="PROSITE" id="PS51497"/>
    </source>
</evidence>
<keyword evidence="9" id="KW-0729">SH3-binding</keyword>
<reference evidence="15 16" key="1">
    <citation type="submission" date="2014-04" db="EMBL/GenBank/DDBJ databases">
        <title>Genome evolution of avian class.</title>
        <authorList>
            <person name="Zhang G."/>
            <person name="Li C."/>
        </authorList>
    </citation>
    <scope>NUCLEOTIDE SEQUENCE [LARGE SCALE GENOMIC DNA]</scope>
    <source>
        <strain evidence="15">BGI_N330</strain>
    </source>
</reference>
<keyword evidence="16" id="KW-1185">Reference proteome</keyword>
<evidence type="ECO:0000313" key="15">
    <source>
        <dbReference type="EMBL" id="KFQ04813.1"/>
    </source>
</evidence>
<dbReference type="GO" id="GO:0032801">
    <property type="term" value="P:receptor catabolic process"/>
    <property type="evidence" value="ECO:0007669"/>
    <property type="project" value="TreeGrafter"/>
</dbReference>
<feature type="domain" description="UMA" evidence="13">
    <location>
        <begin position="114"/>
        <end position="163"/>
    </location>
</feature>
<dbReference type="GO" id="GO:0046755">
    <property type="term" value="P:viral budding"/>
    <property type="evidence" value="ECO:0007669"/>
    <property type="project" value="TreeGrafter"/>
</dbReference>
<feature type="non-terminal residue" evidence="15">
    <location>
        <position position="171"/>
    </location>
</feature>
<evidence type="ECO:0000256" key="10">
    <source>
        <dbReference type="ARBA" id="ARBA00023136"/>
    </source>
</evidence>
<evidence type="ECO:0000313" key="16">
    <source>
        <dbReference type="Proteomes" id="UP000053001"/>
    </source>
</evidence>
<dbReference type="GO" id="GO:0015031">
    <property type="term" value="P:protein transport"/>
    <property type="evidence" value="ECO:0007669"/>
    <property type="project" value="UniProtKB-KW"/>
</dbReference>
<dbReference type="InterPro" id="IPR018798">
    <property type="entry name" value="MVB12A/B"/>
</dbReference>
<evidence type="ECO:0000256" key="12">
    <source>
        <dbReference type="ARBA" id="ARBA00033024"/>
    </source>
</evidence>
<evidence type="ECO:0000256" key="3">
    <source>
        <dbReference type="ARBA" id="ARBA00010432"/>
    </source>
</evidence>
<dbReference type="GO" id="GO:0019075">
    <property type="term" value="P:virus maturation"/>
    <property type="evidence" value="ECO:0007669"/>
    <property type="project" value="TreeGrafter"/>
</dbReference>
<protein>
    <recommendedName>
        <fullName evidence="4">Multivesicular body subunit 12A</fullName>
    </recommendedName>
    <alternativeName>
        <fullName evidence="12">ESCRT-I complex subunit MVB12A</fullName>
    </alternativeName>
    <alternativeName>
        <fullName evidence="11">Protein FAM125A</fullName>
    </alternativeName>
</protein>
<organism evidence="15 16">
    <name type="scientific">Leptosomus discolor</name>
    <name type="common">Madagascar cuckoo roller</name>
    <name type="synonym">Cuculus discolor</name>
    <dbReference type="NCBI Taxonomy" id="188344"/>
    <lineage>
        <taxon>Eukaryota</taxon>
        <taxon>Metazoa</taxon>
        <taxon>Chordata</taxon>
        <taxon>Craniata</taxon>
        <taxon>Vertebrata</taxon>
        <taxon>Euteleostomi</taxon>
        <taxon>Archelosauria</taxon>
        <taxon>Archosauria</taxon>
        <taxon>Dinosauria</taxon>
        <taxon>Saurischia</taxon>
        <taxon>Theropoda</taxon>
        <taxon>Coelurosauria</taxon>
        <taxon>Aves</taxon>
        <taxon>Neognathae</taxon>
        <taxon>Neoaves</taxon>
        <taxon>Telluraves</taxon>
        <taxon>Coraciimorphae</taxon>
        <taxon>Coraciiformes</taxon>
        <taxon>Leptosomidae</taxon>
        <taxon>Leptosomus</taxon>
    </lineage>
</organism>
<dbReference type="PANTHER" id="PTHR31612:SF2">
    <property type="entry name" value="MULTIVESICULAR BODY SUBUNIT 12A"/>
    <property type="match status" value="1"/>
</dbReference>
<gene>
    <name evidence="15" type="ORF">N330_08609</name>
</gene>
<dbReference type="PROSITE" id="PS51498">
    <property type="entry name" value="MABP"/>
    <property type="match status" value="1"/>
</dbReference>
<dbReference type="EMBL" id="KK670757">
    <property type="protein sequence ID" value="KFQ04813.1"/>
    <property type="molecule type" value="Genomic_DNA"/>
</dbReference>
<evidence type="ECO:0000256" key="8">
    <source>
        <dbReference type="ARBA" id="ARBA00022927"/>
    </source>
</evidence>
<keyword evidence="5" id="KW-0813">Transport</keyword>
<dbReference type="PANTHER" id="PTHR31612">
    <property type="entry name" value="MULTIVESICULAR BODY SUBUNIT 12A"/>
    <property type="match status" value="1"/>
</dbReference>
<evidence type="ECO:0000256" key="2">
    <source>
        <dbReference type="ARBA" id="ARBA00004633"/>
    </source>
</evidence>
<evidence type="ECO:0000256" key="1">
    <source>
        <dbReference type="ARBA" id="ARBA00004496"/>
    </source>
</evidence>
<dbReference type="InterPro" id="IPR040335">
    <property type="entry name" value="MVB12A"/>
</dbReference>
<dbReference type="PROSITE" id="PS51497">
    <property type="entry name" value="UMA"/>
    <property type="match status" value="1"/>
</dbReference>
<keyword evidence="6" id="KW-0963">Cytoplasm</keyword>
<dbReference type="GO" id="GO:0031902">
    <property type="term" value="C:late endosome membrane"/>
    <property type="evidence" value="ECO:0007669"/>
    <property type="project" value="UniProtKB-SubCell"/>
</dbReference>
<dbReference type="GO" id="GO:0032510">
    <property type="term" value="P:endosome to lysosome transport via multivesicular body sorting pathway"/>
    <property type="evidence" value="ECO:0007669"/>
    <property type="project" value="TreeGrafter"/>
</dbReference>
<evidence type="ECO:0000256" key="4">
    <source>
        <dbReference type="ARBA" id="ARBA00017653"/>
    </source>
</evidence>
<evidence type="ECO:0000259" key="14">
    <source>
        <dbReference type="PROSITE" id="PS51498"/>
    </source>
</evidence>
<dbReference type="GO" id="GO:0017124">
    <property type="term" value="F:SH3 domain binding"/>
    <property type="evidence" value="ECO:0007669"/>
    <property type="project" value="UniProtKB-KW"/>
</dbReference>
<feature type="domain" description="MABP" evidence="14">
    <location>
        <begin position="1"/>
        <end position="61"/>
    </location>
</feature>
<keyword evidence="7" id="KW-0967">Endosome</keyword>
<evidence type="ECO:0000256" key="11">
    <source>
        <dbReference type="ARBA" id="ARBA00033002"/>
    </source>
</evidence>
<evidence type="ECO:0000256" key="7">
    <source>
        <dbReference type="ARBA" id="ARBA00022753"/>
    </source>
</evidence>
<evidence type="ECO:0000256" key="9">
    <source>
        <dbReference type="ARBA" id="ARBA00023036"/>
    </source>
</evidence>
<dbReference type="GO" id="GO:0042058">
    <property type="term" value="P:regulation of epidermal growth factor receptor signaling pathway"/>
    <property type="evidence" value="ECO:0007669"/>
    <property type="project" value="TreeGrafter"/>
</dbReference>
<dbReference type="Proteomes" id="UP000053001">
    <property type="component" value="Unassembled WGS sequence"/>
</dbReference>
<comment type="subcellular location">
    <subcellularLocation>
        <location evidence="1">Cytoplasm</location>
    </subcellularLocation>
    <subcellularLocation>
        <location evidence="2">Late endosome membrane</location>
        <topology evidence="2">Peripheral membrane protein</topology>
    </subcellularLocation>
</comment>
<dbReference type="PhylomeDB" id="A0A091PC46"/>
<accession>A0A091PC46</accession>
<dbReference type="InterPro" id="IPR023340">
    <property type="entry name" value="UMA"/>
</dbReference>
<dbReference type="InterPro" id="IPR023341">
    <property type="entry name" value="MABP"/>
</dbReference>
<sequence length="171" mass="18601">PTPRAGTGVSRKKRLYVKLLPRDVAGTAVFDVKLSSKSKALPHYMKIGEIGHFAIWCKKGPVLPSEPLPPVPKPRTISAGLQQLSLQPPDPPQQYVGAAPGLFLRRLPLLSPAMDGVPFTLHPRFESKLSWGSNAILADLNVKSLADIEEEYNYAFVVERTAAARLPPGVC</sequence>
<name>A0A091PC46_LEPDC</name>
<proteinExistence type="inferred from homology"/>
<dbReference type="AlphaFoldDB" id="A0A091PC46"/>
<comment type="similarity">
    <text evidence="3">Belongs to the MVB12 family.</text>
</comment>
<dbReference type="GO" id="GO:0005829">
    <property type="term" value="C:cytosol"/>
    <property type="evidence" value="ECO:0007669"/>
    <property type="project" value="TreeGrafter"/>
</dbReference>
<dbReference type="GO" id="GO:0000813">
    <property type="term" value="C:ESCRT I complex"/>
    <property type="evidence" value="ECO:0007669"/>
    <property type="project" value="InterPro"/>
</dbReference>
<dbReference type="Pfam" id="PF10240">
    <property type="entry name" value="DUF2464"/>
    <property type="match status" value="1"/>
</dbReference>
<dbReference type="Gene3D" id="2.100.10.50">
    <property type="match status" value="1"/>
</dbReference>
<feature type="non-terminal residue" evidence="15">
    <location>
        <position position="1"/>
    </location>
</feature>
<evidence type="ECO:0000256" key="5">
    <source>
        <dbReference type="ARBA" id="ARBA00022448"/>
    </source>
</evidence>
<evidence type="ECO:0000256" key="6">
    <source>
        <dbReference type="ARBA" id="ARBA00022490"/>
    </source>
</evidence>
<keyword evidence="8" id="KW-0653">Protein transport</keyword>
<keyword evidence="10" id="KW-0472">Membrane</keyword>